<dbReference type="SUPFAM" id="SSF50475">
    <property type="entry name" value="FMN-binding split barrel"/>
    <property type="match status" value="1"/>
</dbReference>
<dbReference type="SMART" id="SM00903">
    <property type="entry name" value="Flavin_Reduct"/>
    <property type="match status" value="1"/>
</dbReference>
<keyword evidence="4" id="KW-1185">Reference proteome</keyword>
<dbReference type="InterPro" id="IPR012349">
    <property type="entry name" value="Split_barrel_FMN-bd"/>
</dbReference>
<dbReference type="InterPro" id="IPR053310">
    <property type="entry name" value="Flavoredoxin-like"/>
</dbReference>
<dbReference type="OrthoDB" id="2145000at2759"/>
<dbReference type="PANTHER" id="PTHR43241">
    <property type="entry name" value="FLAVIN REDUCTASE DOMAIN PROTEIN"/>
    <property type="match status" value="1"/>
</dbReference>
<gene>
    <name evidence="2" type="ORF">PCAL00307_LOCUS14296</name>
    <name evidence="3" type="ORF">PECAL_4P17330</name>
</gene>
<accession>A0A7S4E9I7</accession>
<dbReference type="EMBL" id="HBIW01016566">
    <property type="protein sequence ID" value="CAE0698860.1"/>
    <property type="molecule type" value="Transcribed_RNA"/>
</dbReference>
<proteinExistence type="predicted"/>
<evidence type="ECO:0000259" key="1">
    <source>
        <dbReference type="SMART" id="SM00903"/>
    </source>
</evidence>
<name>A0A7S4E9I7_9STRA</name>
<dbReference type="PANTHER" id="PTHR43241:SF1">
    <property type="entry name" value="FLAVIN REDUCTASE LIKE DOMAIN-CONTAINING PROTEIN"/>
    <property type="match status" value="1"/>
</dbReference>
<evidence type="ECO:0000313" key="2">
    <source>
        <dbReference type="EMBL" id="CAE0698860.1"/>
    </source>
</evidence>
<evidence type="ECO:0000313" key="3">
    <source>
        <dbReference type="EMBL" id="CAH0374454.1"/>
    </source>
</evidence>
<protein>
    <recommendedName>
        <fullName evidence="1">Flavin reductase like domain-containing protein</fullName>
    </recommendedName>
</protein>
<dbReference type="InterPro" id="IPR002563">
    <property type="entry name" value="Flavin_Rdtase-like_dom"/>
</dbReference>
<feature type="domain" description="Flavin reductase like" evidence="1">
    <location>
        <begin position="163"/>
        <end position="340"/>
    </location>
</feature>
<dbReference type="Gene3D" id="2.30.110.10">
    <property type="entry name" value="Electron Transport, Fmn-binding Protein, Chain A"/>
    <property type="match status" value="1"/>
</dbReference>
<dbReference type="Proteomes" id="UP000789595">
    <property type="component" value="Unassembled WGS sequence"/>
</dbReference>
<dbReference type="Pfam" id="PF01613">
    <property type="entry name" value="Flavin_Reduct"/>
    <property type="match status" value="1"/>
</dbReference>
<sequence>MAELVSQQSSSPVYRAACELAAYRLRDALTDKPFIEYDSSLRTVLLRCLPDEVASIAVCSAVDGSRALLHRDAVSGPGYVLDTATKTSPPWLKRCGLEPGWSRPYTDPDTQSVVISFVAPLVRDGKVVAAVAAGSIPVGARASKKRPAAPAWLSVTEPRLRSRLLYPNPVCLLTTWGEVDGSWRKNVMTISWLTCLNNDADVLLSINARRHSAAAVLSGRAFGLSVPTSDLAAMVLKIGACSGSKTDKLATVEGLAAVEADAEAKAGKGGFAALMSDSSDDDDGVAAPPDAPWFVEGCVARLACVVERRLTEGEDHHVVVAKITDASVREDYWDGKTFRAPHGRAPFLSFLGSQSFGHTVQS</sequence>
<dbReference type="AlphaFoldDB" id="A0A7S4E9I7"/>
<reference evidence="2" key="1">
    <citation type="submission" date="2021-01" db="EMBL/GenBank/DDBJ databases">
        <authorList>
            <person name="Corre E."/>
            <person name="Pelletier E."/>
            <person name="Niang G."/>
            <person name="Scheremetjew M."/>
            <person name="Finn R."/>
            <person name="Kale V."/>
            <person name="Holt S."/>
            <person name="Cochrane G."/>
            <person name="Meng A."/>
            <person name="Brown T."/>
            <person name="Cohen L."/>
        </authorList>
    </citation>
    <scope>NUCLEOTIDE SEQUENCE</scope>
    <source>
        <strain evidence="2">CCMP1756</strain>
    </source>
</reference>
<dbReference type="EMBL" id="CAKKNE010000004">
    <property type="protein sequence ID" value="CAH0374454.1"/>
    <property type="molecule type" value="Genomic_DNA"/>
</dbReference>
<reference evidence="3" key="2">
    <citation type="submission" date="2021-11" db="EMBL/GenBank/DDBJ databases">
        <authorList>
            <consortium name="Genoscope - CEA"/>
            <person name="William W."/>
        </authorList>
    </citation>
    <scope>NUCLEOTIDE SEQUENCE</scope>
</reference>
<organism evidence="2">
    <name type="scientific">Pelagomonas calceolata</name>
    <dbReference type="NCBI Taxonomy" id="35677"/>
    <lineage>
        <taxon>Eukaryota</taxon>
        <taxon>Sar</taxon>
        <taxon>Stramenopiles</taxon>
        <taxon>Ochrophyta</taxon>
        <taxon>Pelagophyceae</taxon>
        <taxon>Pelagomonadales</taxon>
        <taxon>Pelagomonadaceae</taxon>
        <taxon>Pelagomonas</taxon>
    </lineage>
</organism>
<dbReference type="GO" id="GO:0010181">
    <property type="term" value="F:FMN binding"/>
    <property type="evidence" value="ECO:0007669"/>
    <property type="project" value="InterPro"/>
</dbReference>
<evidence type="ECO:0000313" key="4">
    <source>
        <dbReference type="Proteomes" id="UP000789595"/>
    </source>
</evidence>